<keyword evidence="3" id="KW-1185">Reference proteome</keyword>
<evidence type="ECO:0000313" key="3">
    <source>
        <dbReference type="Proteomes" id="UP001140949"/>
    </source>
</evidence>
<feature type="chain" id="PRO_5043802883" description="Secreted protein" evidence="1">
    <location>
        <begin position="25"/>
        <end position="54"/>
    </location>
</feature>
<keyword evidence="1" id="KW-0732">Signal</keyword>
<evidence type="ECO:0008006" key="4">
    <source>
        <dbReference type="Google" id="ProtNLM"/>
    </source>
</evidence>
<dbReference type="AlphaFoldDB" id="A0AAX6EC52"/>
<evidence type="ECO:0000256" key="1">
    <source>
        <dbReference type="SAM" id="SignalP"/>
    </source>
</evidence>
<proteinExistence type="predicted"/>
<protein>
    <recommendedName>
        <fullName evidence="4">Secreted protein</fullName>
    </recommendedName>
</protein>
<dbReference type="Proteomes" id="UP001140949">
    <property type="component" value="Unassembled WGS sequence"/>
</dbReference>
<name>A0AAX6EC52_IRIPA</name>
<comment type="caution">
    <text evidence="2">The sequence shown here is derived from an EMBL/GenBank/DDBJ whole genome shotgun (WGS) entry which is preliminary data.</text>
</comment>
<evidence type="ECO:0000313" key="2">
    <source>
        <dbReference type="EMBL" id="KAJ6801656.1"/>
    </source>
</evidence>
<reference evidence="2" key="1">
    <citation type="journal article" date="2023" name="GigaByte">
        <title>Genome assembly of the bearded iris, Iris pallida Lam.</title>
        <authorList>
            <person name="Bruccoleri R.E."/>
            <person name="Oakeley E.J."/>
            <person name="Faust A.M.E."/>
            <person name="Altorfer M."/>
            <person name="Dessus-Babus S."/>
            <person name="Burckhardt D."/>
            <person name="Oertli M."/>
            <person name="Naumann U."/>
            <person name="Petersen F."/>
            <person name="Wong J."/>
        </authorList>
    </citation>
    <scope>NUCLEOTIDE SEQUENCE</scope>
    <source>
        <strain evidence="2">GSM-AAB239-AS_SAM_17_03QT</strain>
    </source>
</reference>
<sequence>MLFMLNSCGVLAIGVSNLVSCVPADWMQFTTCPSADRSCLDSVCVYELCVRVRL</sequence>
<organism evidence="2 3">
    <name type="scientific">Iris pallida</name>
    <name type="common">Sweet iris</name>
    <dbReference type="NCBI Taxonomy" id="29817"/>
    <lineage>
        <taxon>Eukaryota</taxon>
        <taxon>Viridiplantae</taxon>
        <taxon>Streptophyta</taxon>
        <taxon>Embryophyta</taxon>
        <taxon>Tracheophyta</taxon>
        <taxon>Spermatophyta</taxon>
        <taxon>Magnoliopsida</taxon>
        <taxon>Liliopsida</taxon>
        <taxon>Asparagales</taxon>
        <taxon>Iridaceae</taxon>
        <taxon>Iridoideae</taxon>
        <taxon>Irideae</taxon>
        <taxon>Iris</taxon>
    </lineage>
</organism>
<reference evidence="2" key="2">
    <citation type="submission" date="2023-04" db="EMBL/GenBank/DDBJ databases">
        <authorList>
            <person name="Bruccoleri R.E."/>
            <person name="Oakeley E.J."/>
            <person name="Faust A.-M."/>
            <person name="Dessus-Babus S."/>
            <person name="Altorfer M."/>
            <person name="Burckhardt D."/>
            <person name="Oertli M."/>
            <person name="Naumann U."/>
            <person name="Petersen F."/>
            <person name="Wong J."/>
        </authorList>
    </citation>
    <scope>NUCLEOTIDE SEQUENCE</scope>
    <source>
        <strain evidence="2">GSM-AAB239-AS_SAM_17_03QT</strain>
        <tissue evidence="2">Leaf</tissue>
    </source>
</reference>
<accession>A0AAX6EC52</accession>
<feature type="signal peptide" evidence="1">
    <location>
        <begin position="1"/>
        <end position="24"/>
    </location>
</feature>
<gene>
    <name evidence="2" type="ORF">M6B38_197020</name>
</gene>
<dbReference type="EMBL" id="JANAVB010037730">
    <property type="protein sequence ID" value="KAJ6801656.1"/>
    <property type="molecule type" value="Genomic_DNA"/>
</dbReference>